<sequence>MTTEWALVLPGDLDDYDWAVTESRGVLLHAVLQHGSRRFPTIVYDPYRIVQDAALVTGESGTFYEPNVILVSEVTQESIRRDGDRLLAGGHLDWLLGLAPASGAEWSLAVPDATDWTRVDELGTLSAELAYGERRFPLTFFDLERLAQAVGWDGVDDFFERRSRPRPVDFHEDNVIVLPALTRHAAKAAVEDLTRRGEFDWLLG</sequence>
<dbReference type="RefSeq" id="WP_130473508.1">
    <property type="nucleotide sequence ID" value="NZ_SFCC01000001.1"/>
</dbReference>
<protein>
    <submittedName>
        <fullName evidence="1">Uncharacterized protein</fullName>
    </submittedName>
</protein>
<accession>A0A4Q7JEK5</accession>
<dbReference type="AlphaFoldDB" id="A0A4Q7JEK5"/>
<dbReference type="OrthoDB" id="513474at2"/>
<proteinExistence type="predicted"/>
<evidence type="ECO:0000313" key="2">
    <source>
        <dbReference type="Proteomes" id="UP000292003"/>
    </source>
</evidence>
<gene>
    <name evidence="1" type="ORF">EWH70_02380</name>
</gene>
<name>A0A4Q7JEK5_9PSEU</name>
<comment type="caution">
    <text evidence="1">The sequence shown here is derived from an EMBL/GenBank/DDBJ whole genome shotgun (WGS) entry which is preliminary data.</text>
</comment>
<dbReference type="Proteomes" id="UP000292003">
    <property type="component" value="Unassembled WGS sequence"/>
</dbReference>
<organism evidence="1 2">
    <name type="scientific">Amycolatopsis suaedae</name>
    <dbReference type="NCBI Taxonomy" id="2510978"/>
    <lineage>
        <taxon>Bacteria</taxon>
        <taxon>Bacillati</taxon>
        <taxon>Actinomycetota</taxon>
        <taxon>Actinomycetes</taxon>
        <taxon>Pseudonocardiales</taxon>
        <taxon>Pseudonocardiaceae</taxon>
        <taxon>Amycolatopsis</taxon>
    </lineage>
</organism>
<reference evidence="1 2" key="1">
    <citation type="submission" date="2019-02" db="EMBL/GenBank/DDBJ databases">
        <title>Draft genome sequence of Amycolatopsis sp. 8-3EHSu isolated from roots of Suaeda maritima.</title>
        <authorList>
            <person name="Duangmal K."/>
            <person name="Chantavorakit T."/>
        </authorList>
    </citation>
    <scope>NUCLEOTIDE SEQUENCE [LARGE SCALE GENOMIC DNA]</scope>
    <source>
        <strain evidence="1 2">8-3EHSu</strain>
    </source>
</reference>
<dbReference type="EMBL" id="SFCC01000001">
    <property type="protein sequence ID" value="RZQ65939.1"/>
    <property type="molecule type" value="Genomic_DNA"/>
</dbReference>
<evidence type="ECO:0000313" key="1">
    <source>
        <dbReference type="EMBL" id="RZQ65939.1"/>
    </source>
</evidence>
<keyword evidence="2" id="KW-1185">Reference proteome</keyword>